<evidence type="ECO:0000313" key="2">
    <source>
        <dbReference type="Proteomes" id="UP000269945"/>
    </source>
</evidence>
<dbReference type="Proteomes" id="UP000269945">
    <property type="component" value="Unassembled WGS sequence"/>
</dbReference>
<accession>A0A9X9M248</accession>
<feature type="non-terminal residue" evidence="1">
    <location>
        <position position="1"/>
    </location>
</feature>
<dbReference type="EMBL" id="CYRY02037385">
    <property type="protein sequence ID" value="VCX22655.1"/>
    <property type="molecule type" value="Genomic_DNA"/>
</dbReference>
<evidence type="ECO:0000313" key="1">
    <source>
        <dbReference type="EMBL" id="VCX22655.1"/>
    </source>
</evidence>
<gene>
    <name evidence="1" type="ORF">BN2614_LOCUS1</name>
</gene>
<keyword evidence="2" id="KW-1185">Reference proteome</keyword>
<name>A0A9X9M248_GULGU</name>
<protein>
    <submittedName>
        <fullName evidence="1">Uncharacterized protein</fullName>
    </submittedName>
</protein>
<sequence>RSHCLVLAGLYPSLVSDITPWGFRFPSLLYFKGLCLRERENKYKRLKASQIWYPRRDTKTS</sequence>
<organism evidence="1 2">
    <name type="scientific">Gulo gulo</name>
    <name type="common">Wolverine</name>
    <name type="synonym">Gluton</name>
    <dbReference type="NCBI Taxonomy" id="48420"/>
    <lineage>
        <taxon>Eukaryota</taxon>
        <taxon>Metazoa</taxon>
        <taxon>Chordata</taxon>
        <taxon>Craniata</taxon>
        <taxon>Vertebrata</taxon>
        <taxon>Euteleostomi</taxon>
        <taxon>Mammalia</taxon>
        <taxon>Eutheria</taxon>
        <taxon>Laurasiatheria</taxon>
        <taxon>Carnivora</taxon>
        <taxon>Caniformia</taxon>
        <taxon>Musteloidea</taxon>
        <taxon>Mustelidae</taxon>
        <taxon>Guloninae</taxon>
        <taxon>Gulo</taxon>
    </lineage>
</organism>
<comment type="caution">
    <text evidence="1">The sequence shown here is derived from an EMBL/GenBank/DDBJ whole genome shotgun (WGS) entry which is preliminary data.</text>
</comment>
<dbReference type="AlphaFoldDB" id="A0A9X9M248"/>
<reference evidence="1 2" key="1">
    <citation type="submission" date="2018-10" db="EMBL/GenBank/DDBJ databases">
        <authorList>
            <person name="Ekblom R."/>
            <person name="Jareborg N."/>
        </authorList>
    </citation>
    <scope>NUCLEOTIDE SEQUENCE [LARGE SCALE GENOMIC DNA]</scope>
    <source>
        <tissue evidence="1">Muscle</tissue>
    </source>
</reference>
<proteinExistence type="predicted"/>